<gene>
    <name evidence="2" type="ORF">RDI58_002294</name>
</gene>
<sequence>MVQNPTAKNLKPQTQKTVQA</sequence>
<dbReference type="EMBL" id="JBANQN010000001">
    <property type="protein sequence ID" value="KAK6804510.1"/>
    <property type="molecule type" value="Genomic_DNA"/>
</dbReference>
<accession>A0AAN8YQQ9</accession>
<feature type="region of interest" description="Disordered" evidence="1">
    <location>
        <begin position="1"/>
        <end position="20"/>
    </location>
</feature>
<evidence type="ECO:0000313" key="2">
    <source>
        <dbReference type="EMBL" id="KAK6804510.1"/>
    </source>
</evidence>
<keyword evidence="3" id="KW-1185">Reference proteome</keyword>
<proteinExistence type="predicted"/>
<organism evidence="2 3">
    <name type="scientific">Solanum bulbocastanum</name>
    <name type="common">Wild potato</name>
    <dbReference type="NCBI Taxonomy" id="147425"/>
    <lineage>
        <taxon>Eukaryota</taxon>
        <taxon>Viridiplantae</taxon>
        <taxon>Streptophyta</taxon>
        <taxon>Embryophyta</taxon>
        <taxon>Tracheophyta</taxon>
        <taxon>Spermatophyta</taxon>
        <taxon>Magnoliopsida</taxon>
        <taxon>eudicotyledons</taxon>
        <taxon>Gunneridae</taxon>
        <taxon>Pentapetalae</taxon>
        <taxon>asterids</taxon>
        <taxon>lamiids</taxon>
        <taxon>Solanales</taxon>
        <taxon>Solanaceae</taxon>
        <taxon>Solanoideae</taxon>
        <taxon>Solaneae</taxon>
        <taxon>Solanum</taxon>
    </lineage>
</organism>
<dbReference type="AlphaFoldDB" id="A0AAN8YQQ9"/>
<evidence type="ECO:0000313" key="3">
    <source>
        <dbReference type="Proteomes" id="UP001371456"/>
    </source>
</evidence>
<reference evidence="2 3" key="1">
    <citation type="submission" date="2024-02" db="EMBL/GenBank/DDBJ databases">
        <title>de novo genome assembly of Solanum bulbocastanum strain 11H21.</title>
        <authorList>
            <person name="Hosaka A.J."/>
        </authorList>
    </citation>
    <scope>NUCLEOTIDE SEQUENCE [LARGE SCALE GENOMIC DNA]</scope>
    <source>
        <tissue evidence="2">Young leaves</tissue>
    </source>
</reference>
<dbReference type="Proteomes" id="UP001371456">
    <property type="component" value="Unassembled WGS sequence"/>
</dbReference>
<name>A0AAN8YQQ9_SOLBU</name>
<protein>
    <submittedName>
        <fullName evidence="2">Uncharacterized protein</fullName>
    </submittedName>
</protein>
<evidence type="ECO:0000256" key="1">
    <source>
        <dbReference type="SAM" id="MobiDB-lite"/>
    </source>
</evidence>
<comment type="caution">
    <text evidence="2">The sequence shown here is derived from an EMBL/GenBank/DDBJ whole genome shotgun (WGS) entry which is preliminary data.</text>
</comment>